<dbReference type="InterPro" id="IPR008927">
    <property type="entry name" value="6-PGluconate_DH-like_C_sf"/>
</dbReference>
<keyword evidence="2 7" id="KW-0560">Oxidoreductase</keyword>
<dbReference type="PIRSF" id="PIRSF000103">
    <property type="entry name" value="HIBADH"/>
    <property type="match status" value="1"/>
</dbReference>
<proteinExistence type="inferred from homology"/>
<accession>A0ABD5RLI6</accession>
<dbReference type="SUPFAM" id="SSF48179">
    <property type="entry name" value="6-phosphogluconate dehydrogenase C-terminal domain-like"/>
    <property type="match status" value="1"/>
</dbReference>
<feature type="region of interest" description="Disordered" evidence="4">
    <location>
        <begin position="1"/>
        <end position="24"/>
    </location>
</feature>
<dbReference type="EC" id="1.1.-.-" evidence="7"/>
<evidence type="ECO:0000313" key="8">
    <source>
        <dbReference type="Proteomes" id="UP001596099"/>
    </source>
</evidence>
<evidence type="ECO:0000313" key="7">
    <source>
        <dbReference type="EMBL" id="MFC5971497.1"/>
    </source>
</evidence>
<dbReference type="PANTHER" id="PTHR43060">
    <property type="entry name" value="3-HYDROXYISOBUTYRATE DEHYDROGENASE-LIKE 1, MITOCHONDRIAL-RELATED"/>
    <property type="match status" value="1"/>
</dbReference>
<evidence type="ECO:0000259" key="5">
    <source>
        <dbReference type="Pfam" id="PF03446"/>
    </source>
</evidence>
<sequence length="326" mass="33326">MTDASEPTDSADASTSTDAADPSTTTVGFVGLGIMGLPMASNLLDAGYAVVGYNRSDEPVETLVDRGGEAGDSPAAVAERVDVVVTCLPDSPDVTTVVLGEGDEENPVVDGLSEGMTLIDTSTISPTVTERIAGELDEMGVSLLDAPISGGEEGAVEGSLSIMVGGDGATLDAHRPLLDVMGETVTHCGPSGAGQVTKACNQIVVACTNVAVSEALVFAEKAGADLDAVVSAISGGAAGCWTLDNRAPRMIRGNFEPGFFADYQYKDLRIATDAGEAFGAPMPATELSHELYKSMVENGMGRDDNSGVMQVVELLAGTEARVEDAD</sequence>
<dbReference type="Proteomes" id="UP001596099">
    <property type="component" value="Unassembled WGS sequence"/>
</dbReference>
<comment type="similarity">
    <text evidence="1">Belongs to the HIBADH-related family.</text>
</comment>
<feature type="domain" description="3-hydroxyisobutyrate dehydrogenase-like NAD-binding" evidence="6">
    <location>
        <begin position="192"/>
        <end position="311"/>
    </location>
</feature>
<dbReference type="InterPro" id="IPR002204">
    <property type="entry name" value="3-OH-isobutyrate_DH-rel_CS"/>
</dbReference>
<dbReference type="AlphaFoldDB" id="A0ABD5RLI6"/>
<protein>
    <submittedName>
        <fullName evidence="7">NAD(P)-dependent oxidoreductase</fullName>
        <ecNumber evidence="7">1.1.-.-</ecNumber>
    </submittedName>
</protein>
<evidence type="ECO:0000259" key="6">
    <source>
        <dbReference type="Pfam" id="PF14833"/>
    </source>
</evidence>
<dbReference type="InterPro" id="IPR029154">
    <property type="entry name" value="HIBADH-like_NADP-bd"/>
</dbReference>
<keyword evidence="8" id="KW-1185">Reference proteome</keyword>
<dbReference type="InterPro" id="IPR013328">
    <property type="entry name" value="6PGD_dom2"/>
</dbReference>
<feature type="domain" description="6-phosphogluconate dehydrogenase NADP-binding" evidence="5">
    <location>
        <begin position="26"/>
        <end position="189"/>
    </location>
</feature>
<evidence type="ECO:0000256" key="1">
    <source>
        <dbReference type="ARBA" id="ARBA00009080"/>
    </source>
</evidence>
<dbReference type="InterPro" id="IPR036291">
    <property type="entry name" value="NAD(P)-bd_dom_sf"/>
</dbReference>
<dbReference type="GO" id="GO:0016491">
    <property type="term" value="F:oxidoreductase activity"/>
    <property type="evidence" value="ECO:0007669"/>
    <property type="project" value="UniProtKB-KW"/>
</dbReference>
<keyword evidence="3" id="KW-0520">NAD</keyword>
<dbReference type="Gene3D" id="3.40.50.720">
    <property type="entry name" value="NAD(P)-binding Rossmann-like Domain"/>
    <property type="match status" value="1"/>
</dbReference>
<dbReference type="Pfam" id="PF14833">
    <property type="entry name" value="NAD_binding_11"/>
    <property type="match status" value="1"/>
</dbReference>
<reference evidence="7 8" key="1">
    <citation type="journal article" date="2019" name="Int. J. Syst. Evol. Microbiol.">
        <title>The Global Catalogue of Microorganisms (GCM) 10K type strain sequencing project: providing services to taxonomists for standard genome sequencing and annotation.</title>
        <authorList>
            <consortium name="The Broad Institute Genomics Platform"/>
            <consortium name="The Broad Institute Genome Sequencing Center for Infectious Disease"/>
            <person name="Wu L."/>
            <person name="Ma J."/>
        </authorList>
    </citation>
    <scope>NUCLEOTIDE SEQUENCE [LARGE SCALE GENOMIC DNA]</scope>
    <source>
        <strain evidence="7 8">CGMCC 1.12543</strain>
    </source>
</reference>
<comment type="caution">
    <text evidence="7">The sequence shown here is derived from an EMBL/GenBank/DDBJ whole genome shotgun (WGS) entry which is preliminary data.</text>
</comment>
<dbReference type="InterPro" id="IPR015815">
    <property type="entry name" value="HIBADH-related"/>
</dbReference>
<evidence type="ECO:0000256" key="3">
    <source>
        <dbReference type="ARBA" id="ARBA00023027"/>
    </source>
</evidence>
<dbReference type="PANTHER" id="PTHR43060:SF15">
    <property type="entry name" value="3-HYDROXYISOBUTYRATE DEHYDROGENASE-LIKE 1, MITOCHONDRIAL-RELATED"/>
    <property type="match status" value="1"/>
</dbReference>
<dbReference type="EMBL" id="JBHSQH010000001">
    <property type="protein sequence ID" value="MFC5971497.1"/>
    <property type="molecule type" value="Genomic_DNA"/>
</dbReference>
<dbReference type="InterPro" id="IPR006115">
    <property type="entry name" value="6PGDH_NADP-bd"/>
</dbReference>
<evidence type="ECO:0000256" key="4">
    <source>
        <dbReference type="SAM" id="MobiDB-lite"/>
    </source>
</evidence>
<dbReference type="RefSeq" id="WP_247414391.1">
    <property type="nucleotide sequence ID" value="NZ_JALLGW010000001.1"/>
</dbReference>
<dbReference type="SUPFAM" id="SSF51735">
    <property type="entry name" value="NAD(P)-binding Rossmann-fold domains"/>
    <property type="match status" value="1"/>
</dbReference>
<gene>
    <name evidence="7" type="ORF">ACFPYI_09160</name>
</gene>
<name>A0ABD5RLI6_9EURY</name>
<dbReference type="Pfam" id="PF03446">
    <property type="entry name" value="NAD_binding_2"/>
    <property type="match status" value="1"/>
</dbReference>
<dbReference type="PROSITE" id="PS00895">
    <property type="entry name" value="3_HYDROXYISOBUT_DH"/>
    <property type="match status" value="1"/>
</dbReference>
<organism evidence="7 8">
    <name type="scientific">Halomarina salina</name>
    <dbReference type="NCBI Taxonomy" id="1872699"/>
    <lineage>
        <taxon>Archaea</taxon>
        <taxon>Methanobacteriati</taxon>
        <taxon>Methanobacteriota</taxon>
        <taxon>Stenosarchaea group</taxon>
        <taxon>Halobacteria</taxon>
        <taxon>Halobacteriales</taxon>
        <taxon>Natronomonadaceae</taxon>
        <taxon>Halomarina</taxon>
    </lineage>
</organism>
<dbReference type="Gene3D" id="1.10.1040.10">
    <property type="entry name" value="N-(1-d-carboxylethyl)-l-norvaline Dehydrogenase, domain 2"/>
    <property type="match status" value="1"/>
</dbReference>
<evidence type="ECO:0000256" key="2">
    <source>
        <dbReference type="ARBA" id="ARBA00023002"/>
    </source>
</evidence>